<dbReference type="Gene3D" id="2.60.200.20">
    <property type="match status" value="1"/>
</dbReference>
<feature type="region of interest" description="Disordered" evidence="2">
    <location>
        <begin position="962"/>
        <end position="988"/>
    </location>
</feature>
<feature type="coiled-coil region" evidence="1">
    <location>
        <begin position="343"/>
        <end position="452"/>
    </location>
</feature>
<feature type="coiled-coil region" evidence="1">
    <location>
        <begin position="236"/>
        <end position="306"/>
    </location>
</feature>
<evidence type="ECO:0000256" key="2">
    <source>
        <dbReference type="SAM" id="MobiDB-lite"/>
    </source>
</evidence>
<dbReference type="Pfam" id="PF00498">
    <property type="entry name" value="FHA"/>
    <property type="match status" value="1"/>
</dbReference>
<name>A0A6J2HWF3_9PASS</name>
<keyword evidence="1" id="KW-0175">Coiled coil</keyword>
<dbReference type="InterPro" id="IPR052642">
    <property type="entry name" value="CC-FHA_domain"/>
</dbReference>
<dbReference type="SMART" id="SM00240">
    <property type="entry name" value="FHA"/>
    <property type="match status" value="1"/>
</dbReference>
<dbReference type="InterPro" id="IPR008984">
    <property type="entry name" value="SMAD_FHA_dom_sf"/>
</dbReference>
<dbReference type="RefSeq" id="XP_027592170.2">
    <property type="nucleotide sequence ID" value="XM_027736369.2"/>
</dbReference>
<dbReference type="PROSITE" id="PS50006">
    <property type="entry name" value="FHA_DOMAIN"/>
    <property type="match status" value="1"/>
</dbReference>
<dbReference type="PANTHER" id="PTHR18853:SF7">
    <property type="entry name" value="FORKHEAD-ASSOCIATED DOMAIN-CONTAINING PROTEIN 1"/>
    <property type="match status" value="1"/>
</dbReference>
<feature type="region of interest" description="Disordered" evidence="2">
    <location>
        <begin position="123"/>
        <end position="167"/>
    </location>
</feature>
<dbReference type="CTD" id="114827"/>
<accession>A0A6J2HWF3</accession>
<reference evidence="5" key="1">
    <citation type="submission" date="2025-08" db="UniProtKB">
        <authorList>
            <consortium name="RefSeq"/>
        </authorList>
    </citation>
    <scope>IDENTIFICATION</scope>
    <source>
        <tissue evidence="5">Muscle</tissue>
    </source>
</reference>
<organism evidence="4 5">
    <name type="scientific">Pipra filicauda</name>
    <name type="common">Wire-tailed manakin</name>
    <dbReference type="NCBI Taxonomy" id="649802"/>
    <lineage>
        <taxon>Eukaryota</taxon>
        <taxon>Metazoa</taxon>
        <taxon>Chordata</taxon>
        <taxon>Craniata</taxon>
        <taxon>Vertebrata</taxon>
        <taxon>Euteleostomi</taxon>
        <taxon>Archelosauria</taxon>
        <taxon>Archosauria</taxon>
        <taxon>Dinosauria</taxon>
        <taxon>Saurischia</taxon>
        <taxon>Theropoda</taxon>
        <taxon>Coelurosauria</taxon>
        <taxon>Aves</taxon>
        <taxon>Neognathae</taxon>
        <taxon>Neoaves</taxon>
        <taxon>Telluraves</taxon>
        <taxon>Australaves</taxon>
        <taxon>Passeriformes</taxon>
        <taxon>Pipridae</taxon>
        <taxon>Pipra</taxon>
    </lineage>
</organism>
<dbReference type="InParanoid" id="A0A6J2HWF3"/>
<feature type="compositionally biased region" description="Pro residues" evidence="2">
    <location>
        <begin position="125"/>
        <end position="134"/>
    </location>
</feature>
<evidence type="ECO:0000256" key="1">
    <source>
        <dbReference type="SAM" id="Coils"/>
    </source>
</evidence>
<dbReference type="Proteomes" id="UP000504627">
    <property type="component" value="Unplaced"/>
</dbReference>
<dbReference type="PANTHER" id="PTHR18853">
    <property type="entry name" value="FORKHEAD-ASSOCIATED DOMAIN-CONTAINING PROTEIN 1-RELATED"/>
    <property type="match status" value="1"/>
</dbReference>
<dbReference type="Gene3D" id="1.10.287.1490">
    <property type="match status" value="1"/>
</dbReference>
<dbReference type="SUPFAM" id="SSF49879">
    <property type="entry name" value="SMAD/FHA domain"/>
    <property type="match status" value="1"/>
</dbReference>
<protein>
    <submittedName>
        <fullName evidence="5">Forkhead-associated domain-containing protein 1 isoform X1</fullName>
    </submittedName>
</protein>
<keyword evidence="4" id="KW-1185">Reference proteome</keyword>
<feature type="coiled-coil region" evidence="1">
    <location>
        <begin position="634"/>
        <end position="830"/>
    </location>
</feature>
<dbReference type="InterPro" id="IPR000253">
    <property type="entry name" value="FHA_dom"/>
</dbReference>
<evidence type="ECO:0000313" key="5">
    <source>
        <dbReference type="RefSeq" id="XP_027592170.2"/>
    </source>
</evidence>
<proteinExistence type="predicted"/>
<evidence type="ECO:0000313" key="4">
    <source>
        <dbReference type="Proteomes" id="UP000504627"/>
    </source>
</evidence>
<dbReference type="GeneID" id="113995862"/>
<feature type="domain" description="FHA" evidence="3">
    <location>
        <begin position="19"/>
        <end position="70"/>
    </location>
</feature>
<evidence type="ECO:0000259" key="3">
    <source>
        <dbReference type="PROSITE" id="PS50006"/>
    </source>
</evidence>
<feature type="compositionally biased region" description="Basic and acidic residues" evidence="2">
    <location>
        <begin position="1247"/>
        <end position="1263"/>
    </location>
</feature>
<feature type="region of interest" description="Disordered" evidence="2">
    <location>
        <begin position="1226"/>
        <end position="1282"/>
    </location>
</feature>
<feature type="compositionally biased region" description="Basic residues" evidence="2">
    <location>
        <begin position="1226"/>
        <end position="1236"/>
    </location>
</feature>
<sequence length="1282" mass="143958">MRAFLRSSEGCFQLKPHTTTIGSHRGADIVLQSAGVADRHAALEFSASDNGFILQDFNSPHGTFVNSCQVQNAAVGVRPGDILRFGTAGAAFELVLDGAAQVSCPPLKRRTGWAGQLQVVAEPKPSAPVSPPRLPSLQWQHPPGSPGRGTPGALGHQPHPPLPRRPLSAWDRSVASTASLDTFGRTSAVRPVSTSFSGDCASSVGGAPSLGTHNTDLLQQEKGEKLLQLEKEMGHLSGLEAESKRKDVVIRDLQEEVAAMAKKLAQAAARNEVELTQKLLAFNQELGAKTEEIKALREQINDLQKGSSQVFSHSLYERDLEIGRLRRESEKLKKDQALSAGLVSSLQRDVLQKEQKIQQLQQEIEKLKKENREKDNQLAVVSAKCSRIKEETKRELGEQEIISCRNRIGELERDLEGLQVEIQKHCAKQESVQNQLAEKAQAEEELKAAGARQAVQLREMGRRERLLRAELRRAGEQLESFKTQVMQVCSPSAAGSTGKSITEQQVIEKVRQICDEIQQSHEREKCLQEELSSRLMKEKEVSANIEVLKNSLQELQACLRSSCSSTSLQGKLEQLEVASLDPSISAIRTAVVDMARVPLSWLEDVEQLLASVGMDLCTSGQGLLAAFRSLLEKTQEVAQRNQLLQEQLERLQQSQAEMLQEHTKELEAKHEQDLEIKIQQIILEKDKENKEILESTLAEEKDKCKKCVEEEQKKIQELESHLKSMNEATARKAEEQEVIEGKLKEALHELEETTAREVLLQQQLLVQDEQLRAVQEDKELQRQKLQEEIAGYREQSKQHSLTIVALEDRLLGATQEQKMLEEEKAALVEKMEVIQRGAHRSASGAWLEVCPAMESHICLRKLQEELAMAQSMLLEKEAFIGRLTRELSESRARVSDMRGELSEEQKVELEKNQSRLKHREREVNQLREKLSQMSNLVEEKDQSLKAAAEELRRAQARCQVLRDASQQTVEKPEDAPRTPVRVGEASQRVPPLDLADLGAKCRGLRHQETIQRQKEGLAELRERVKMLEKRQSSGAVKKGLEPQVRDLPEEIVQHTGLEMEPAPMSGTKLKAGKAPGHVPNGGSLRITNRAASLEMAEATDPGEKMYLDVIGALGSLMEMKELSGMQPLQHLPLEEREEVGLQRQSALELLYKKIRNLQHRLERKEEMLKDYEGSMEQLRQNQASLRRCQEEMSNLEDEAHREAEEKALLREALERTQLQLEQEKRLRRAAKRHKPGATKPLCSGKPRAKEHTADAVKKGSSQERHHRGVQRVMVCGRNESPL</sequence>
<gene>
    <name evidence="5" type="primary">FHAD1</name>
</gene>